<proteinExistence type="inferred from homology"/>
<evidence type="ECO:0000256" key="8">
    <source>
        <dbReference type="ARBA" id="ARBA00022840"/>
    </source>
</evidence>
<dbReference type="PROSITE" id="PS01331">
    <property type="entry name" value="THYMIDYLATE_KINASE"/>
    <property type="match status" value="1"/>
</dbReference>
<dbReference type="GO" id="GO:0004798">
    <property type="term" value="F:dTMP kinase activity"/>
    <property type="evidence" value="ECO:0007669"/>
    <property type="project" value="UniProtKB-EC"/>
</dbReference>
<dbReference type="InterPro" id="IPR039430">
    <property type="entry name" value="Thymidylate_kin-like_dom"/>
</dbReference>
<evidence type="ECO:0000256" key="9">
    <source>
        <dbReference type="ARBA" id="ARBA00048743"/>
    </source>
</evidence>
<accession>A0ABT5VKP3</accession>
<evidence type="ECO:0000256" key="1">
    <source>
        <dbReference type="ARBA" id="ARBA00009776"/>
    </source>
</evidence>
<evidence type="ECO:0000256" key="10">
    <source>
        <dbReference type="HAMAP-Rule" id="MF_00165"/>
    </source>
</evidence>
<comment type="similarity">
    <text evidence="1 10">Belongs to the thymidylate kinase family.</text>
</comment>
<dbReference type="HAMAP" id="MF_00165">
    <property type="entry name" value="Thymidylate_kinase"/>
    <property type="match status" value="1"/>
</dbReference>
<keyword evidence="7 10" id="KW-0418">Kinase</keyword>
<dbReference type="NCBIfam" id="TIGR00041">
    <property type="entry name" value="DTMP_kinase"/>
    <property type="match status" value="1"/>
</dbReference>
<evidence type="ECO:0000256" key="6">
    <source>
        <dbReference type="ARBA" id="ARBA00022741"/>
    </source>
</evidence>
<dbReference type="InterPro" id="IPR018095">
    <property type="entry name" value="Thymidylate_kin_CS"/>
</dbReference>
<dbReference type="EC" id="2.7.4.9" evidence="2 10"/>
<reference evidence="12" key="1">
    <citation type="submission" date="2024-05" db="EMBL/GenBank/DDBJ databases">
        <title>Alkalihalobacillus sp. strain MEB203 novel alkaliphilic bacterium from Lonar Lake, India.</title>
        <authorList>
            <person name="Joshi A."/>
            <person name="Thite S."/>
            <person name="Mengade P."/>
        </authorList>
    </citation>
    <scope>NUCLEOTIDE SEQUENCE</scope>
    <source>
        <strain evidence="12">MEB 203</strain>
    </source>
</reference>
<evidence type="ECO:0000313" key="12">
    <source>
        <dbReference type="EMBL" id="MDE5416018.1"/>
    </source>
</evidence>
<organism evidence="12 13">
    <name type="scientific">Alkalihalobacterium chitinilyticum</name>
    <dbReference type="NCBI Taxonomy" id="2980103"/>
    <lineage>
        <taxon>Bacteria</taxon>
        <taxon>Bacillati</taxon>
        <taxon>Bacillota</taxon>
        <taxon>Bacilli</taxon>
        <taxon>Bacillales</taxon>
        <taxon>Bacillaceae</taxon>
        <taxon>Alkalihalobacterium</taxon>
    </lineage>
</organism>
<dbReference type="SUPFAM" id="SSF52540">
    <property type="entry name" value="P-loop containing nucleoside triphosphate hydrolases"/>
    <property type="match status" value="1"/>
</dbReference>
<name>A0ABT5VKP3_9BACI</name>
<dbReference type="InterPro" id="IPR018094">
    <property type="entry name" value="Thymidylate_kinase"/>
</dbReference>
<dbReference type="Gene3D" id="3.40.50.300">
    <property type="entry name" value="P-loop containing nucleotide triphosphate hydrolases"/>
    <property type="match status" value="1"/>
</dbReference>
<evidence type="ECO:0000313" key="13">
    <source>
        <dbReference type="Proteomes" id="UP001148125"/>
    </source>
</evidence>
<dbReference type="EMBL" id="JAOTPO010000024">
    <property type="protein sequence ID" value="MDE5416018.1"/>
    <property type="molecule type" value="Genomic_DNA"/>
</dbReference>
<comment type="caution">
    <text evidence="12">The sequence shown here is derived from an EMBL/GenBank/DDBJ whole genome shotgun (WGS) entry which is preliminary data.</text>
</comment>
<dbReference type="Pfam" id="PF02223">
    <property type="entry name" value="Thymidylate_kin"/>
    <property type="match status" value="1"/>
</dbReference>
<keyword evidence="5 10" id="KW-0545">Nucleotide biosynthesis</keyword>
<sequence>MRKGLFITAEGGEGAGKTSALSKIYDYLIDNGYDVVMTREPGGIKISEEIRSVILNEKHTEMDGRTEALLYAAARRQHLVEKIVPALEEGKIVLCDRFIDSSLAYQGFARGIGFENILMINKMAIDEYWPDLTLYFRVDPEVGLARIAKDKGREVNRLDQENETFHKKVLQGYDQLTKLYKDRIQVVNANESFESVYSSALLMIEQHLEKR</sequence>
<evidence type="ECO:0000256" key="3">
    <source>
        <dbReference type="ARBA" id="ARBA00017144"/>
    </source>
</evidence>
<feature type="domain" description="Thymidylate kinase-like" evidence="11">
    <location>
        <begin position="10"/>
        <end position="197"/>
    </location>
</feature>
<evidence type="ECO:0000256" key="4">
    <source>
        <dbReference type="ARBA" id="ARBA00022679"/>
    </source>
</evidence>
<dbReference type="PANTHER" id="PTHR10344">
    <property type="entry name" value="THYMIDYLATE KINASE"/>
    <property type="match status" value="1"/>
</dbReference>
<dbReference type="CDD" id="cd01672">
    <property type="entry name" value="TMPK"/>
    <property type="match status" value="1"/>
</dbReference>
<keyword evidence="8 10" id="KW-0067">ATP-binding</keyword>
<keyword evidence="6 10" id="KW-0547">Nucleotide-binding</keyword>
<dbReference type="InterPro" id="IPR027417">
    <property type="entry name" value="P-loop_NTPase"/>
</dbReference>
<evidence type="ECO:0000256" key="7">
    <source>
        <dbReference type="ARBA" id="ARBA00022777"/>
    </source>
</evidence>
<keyword evidence="13" id="KW-1185">Reference proteome</keyword>
<comment type="catalytic activity">
    <reaction evidence="9 10">
        <text>dTMP + ATP = dTDP + ADP</text>
        <dbReference type="Rhea" id="RHEA:13517"/>
        <dbReference type="ChEBI" id="CHEBI:30616"/>
        <dbReference type="ChEBI" id="CHEBI:58369"/>
        <dbReference type="ChEBI" id="CHEBI:63528"/>
        <dbReference type="ChEBI" id="CHEBI:456216"/>
        <dbReference type="EC" id="2.7.4.9"/>
    </reaction>
</comment>
<gene>
    <name evidence="10 12" type="primary">tmk</name>
    <name evidence="12" type="ORF">N7Z68_22045</name>
</gene>
<protein>
    <recommendedName>
        <fullName evidence="3 10">Thymidylate kinase</fullName>
        <ecNumber evidence="2 10">2.7.4.9</ecNumber>
    </recommendedName>
    <alternativeName>
        <fullName evidence="10">dTMP kinase</fullName>
    </alternativeName>
</protein>
<evidence type="ECO:0000259" key="11">
    <source>
        <dbReference type="Pfam" id="PF02223"/>
    </source>
</evidence>
<dbReference type="PANTHER" id="PTHR10344:SF4">
    <property type="entry name" value="UMP-CMP KINASE 2, MITOCHONDRIAL"/>
    <property type="match status" value="1"/>
</dbReference>
<feature type="binding site" evidence="10">
    <location>
        <begin position="11"/>
        <end position="18"/>
    </location>
    <ligand>
        <name>ATP</name>
        <dbReference type="ChEBI" id="CHEBI:30616"/>
    </ligand>
</feature>
<evidence type="ECO:0000256" key="5">
    <source>
        <dbReference type="ARBA" id="ARBA00022727"/>
    </source>
</evidence>
<keyword evidence="4 10" id="KW-0808">Transferase</keyword>
<dbReference type="Proteomes" id="UP001148125">
    <property type="component" value="Unassembled WGS sequence"/>
</dbReference>
<evidence type="ECO:0000256" key="2">
    <source>
        <dbReference type="ARBA" id="ARBA00012980"/>
    </source>
</evidence>
<comment type="function">
    <text evidence="10">Phosphorylation of dTMP to form dTDP in both de novo and salvage pathways of dTTP synthesis.</text>
</comment>
<dbReference type="RefSeq" id="WP_275120602.1">
    <property type="nucleotide sequence ID" value="NZ_JAOTPO010000024.1"/>
</dbReference>